<evidence type="ECO:0000256" key="1">
    <source>
        <dbReference type="ARBA" id="ARBA00002919"/>
    </source>
</evidence>
<dbReference type="AlphaFoldDB" id="A0A8G2FG30"/>
<comment type="similarity">
    <text evidence="3 11">Belongs to the ketopantoate reductase family.</text>
</comment>
<keyword evidence="6 11" id="KW-0566">Pantothenate biosynthesis</keyword>
<dbReference type="GO" id="GO:0008677">
    <property type="term" value="F:2-dehydropantoate 2-reductase activity"/>
    <property type="evidence" value="ECO:0007669"/>
    <property type="project" value="UniProtKB-EC"/>
</dbReference>
<dbReference type="NCBIfam" id="NF005094">
    <property type="entry name" value="PRK06522.2-5"/>
    <property type="match status" value="1"/>
</dbReference>
<comment type="caution">
    <text evidence="14">The sequence shown here is derived from an EMBL/GenBank/DDBJ whole genome shotgun (WGS) entry which is preliminary data.</text>
</comment>
<gene>
    <name evidence="14" type="ORF">SAMN05421828_10836</name>
</gene>
<evidence type="ECO:0000259" key="13">
    <source>
        <dbReference type="Pfam" id="PF08546"/>
    </source>
</evidence>
<dbReference type="Pfam" id="PF02558">
    <property type="entry name" value="ApbA"/>
    <property type="match status" value="1"/>
</dbReference>
<dbReference type="SUPFAM" id="SSF51735">
    <property type="entry name" value="NAD(P)-binding Rossmann-fold domains"/>
    <property type="match status" value="1"/>
</dbReference>
<dbReference type="InterPro" id="IPR003710">
    <property type="entry name" value="ApbA"/>
</dbReference>
<feature type="domain" description="Ketopantoate reductase N-terminal" evidence="12">
    <location>
        <begin position="5"/>
        <end position="153"/>
    </location>
</feature>
<dbReference type="InterPro" id="IPR013328">
    <property type="entry name" value="6PGD_dom2"/>
</dbReference>
<dbReference type="InterPro" id="IPR013332">
    <property type="entry name" value="KPR_N"/>
</dbReference>
<dbReference type="RefSeq" id="WP_245594046.1">
    <property type="nucleotide sequence ID" value="NZ_FTNE01000008.1"/>
</dbReference>
<accession>A0A8G2FG30</accession>
<evidence type="ECO:0000256" key="9">
    <source>
        <dbReference type="ARBA" id="ARBA00032024"/>
    </source>
</evidence>
<evidence type="ECO:0000313" key="14">
    <source>
        <dbReference type="EMBL" id="SIQ69875.1"/>
    </source>
</evidence>
<protein>
    <recommendedName>
        <fullName evidence="5 11">2-dehydropantoate 2-reductase</fullName>
        <ecNumber evidence="4 11">1.1.1.169</ecNumber>
    </recommendedName>
    <alternativeName>
        <fullName evidence="9 11">Ketopantoate reductase</fullName>
    </alternativeName>
</protein>
<dbReference type="NCBIfam" id="TIGR00745">
    <property type="entry name" value="apbA_panE"/>
    <property type="match status" value="1"/>
</dbReference>
<evidence type="ECO:0000256" key="8">
    <source>
        <dbReference type="ARBA" id="ARBA00023002"/>
    </source>
</evidence>
<evidence type="ECO:0000256" key="2">
    <source>
        <dbReference type="ARBA" id="ARBA00004994"/>
    </source>
</evidence>
<evidence type="ECO:0000256" key="6">
    <source>
        <dbReference type="ARBA" id="ARBA00022655"/>
    </source>
</evidence>
<reference evidence="14 15" key="1">
    <citation type="submission" date="2017-01" db="EMBL/GenBank/DDBJ databases">
        <authorList>
            <person name="Varghese N."/>
            <person name="Submissions S."/>
        </authorList>
    </citation>
    <scope>NUCLEOTIDE SEQUENCE [LARGE SCALE GENOMIC DNA]</scope>
    <source>
        <strain evidence="14 15">ATCC 35905</strain>
    </source>
</reference>
<evidence type="ECO:0000259" key="12">
    <source>
        <dbReference type="Pfam" id="PF02558"/>
    </source>
</evidence>
<dbReference type="Gene3D" id="3.40.50.720">
    <property type="entry name" value="NAD(P)-binding Rossmann-like Domain"/>
    <property type="match status" value="1"/>
</dbReference>
<dbReference type="FunFam" id="3.40.50.720:FF:000307">
    <property type="entry name" value="2-dehydropantoate 2-reductase"/>
    <property type="match status" value="1"/>
</dbReference>
<dbReference type="Gene3D" id="1.10.1040.10">
    <property type="entry name" value="N-(1-d-carboxylethyl)-l-norvaline Dehydrogenase, domain 2"/>
    <property type="match status" value="1"/>
</dbReference>
<dbReference type="InterPro" id="IPR036291">
    <property type="entry name" value="NAD(P)-bd_dom_sf"/>
</dbReference>
<dbReference type="InterPro" id="IPR013752">
    <property type="entry name" value="KPA_reductase"/>
</dbReference>
<dbReference type="PANTHER" id="PTHR21708:SF26">
    <property type="entry name" value="2-DEHYDROPANTOATE 2-REDUCTASE"/>
    <property type="match status" value="1"/>
</dbReference>
<dbReference type="Pfam" id="PF08546">
    <property type="entry name" value="ApbA_C"/>
    <property type="match status" value="1"/>
</dbReference>
<dbReference type="FunFam" id="1.10.1040.10:FF:000017">
    <property type="entry name" value="2-dehydropantoate 2-reductase"/>
    <property type="match status" value="1"/>
</dbReference>
<dbReference type="UniPathway" id="UPA00028">
    <property type="reaction ID" value="UER00004"/>
</dbReference>
<evidence type="ECO:0000256" key="4">
    <source>
        <dbReference type="ARBA" id="ARBA00013014"/>
    </source>
</evidence>
<comment type="function">
    <text evidence="1 11">Catalyzes the NADPH-dependent reduction of ketopantoate into pantoic acid.</text>
</comment>
<dbReference type="GO" id="GO:0015940">
    <property type="term" value="P:pantothenate biosynthetic process"/>
    <property type="evidence" value="ECO:0007669"/>
    <property type="project" value="UniProtKB-UniPathway"/>
</dbReference>
<evidence type="ECO:0000256" key="3">
    <source>
        <dbReference type="ARBA" id="ARBA00007870"/>
    </source>
</evidence>
<evidence type="ECO:0000256" key="11">
    <source>
        <dbReference type="RuleBase" id="RU362068"/>
    </source>
</evidence>
<proteinExistence type="inferred from homology"/>
<dbReference type="GO" id="GO:0005737">
    <property type="term" value="C:cytoplasm"/>
    <property type="evidence" value="ECO:0007669"/>
    <property type="project" value="TreeGrafter"/>
</dbReference>
<evidence type="ECO:0000256" key="5">
    <source>
        <dbReference type="ARBA" id="ARBA00019465"/>
    </source>
</evidence>
<dbReference type="InterPro" id="IPR051402">
    <property type="entry name" value="KPR-Related"/>
</dbReference>
<evidence type="ECO:0000256" key="7">
    <source>
        <dbReference type="ARBA" id="ARBA00022857"/>
    </source>
</evidence>
<feature type="domain" description="Ketopantoate reductase C-terminal" evidence="13">
    <location>
        <begin position="181"/>
        <end position="301"/>
    </location>
</feature>
<sequence>MAMKILVVGAGSIGGYFGGRLTEAGADVTFLVRPARATALRRTGLVIKSARGDYHHKSPKLVDAASLTADFDLILLSCKAYDLTGAIADFAPAVGPDTLILPLLNGISHLDDLDRAFGAARVLGGQCVISTVLDPEGRIVHLNEIESLTFGARDPSQIERVSAITTVFATARFATQRSDTIMQDMWEKFVFITSLAGITCLMRATIGDIVAAGGDTIALALAGECAAIAASQGYTLREPARQRTSTALTAPGSPLAASMLRDIERSGRIEADHILGTMLARCPPGAAAPVLRIAYVHVKSYEAGRAHMIERAPG</sequence>
<dbReference type="EMBL" id="FTNE01000008">
    <property type="protein sequence ID" value="SIQ69875.1"/>
    <property type="molecule type" value="Genomic_DNA"/>
</dbReference>
<organism evidence="14 15">
    <name type="scientific">Acidiphilium rubrum</name>
    <dbReference type="NCBI Taxonomy" id="526"/>
    <lineage>
        <taxon>Bacteria</taxon>
        <taxon>Pseudomonadati</taxon>
        <taxon>Pseudomonadota</taxon>
        <taxon>Alphaproteobacteria</taxon>
        <taxon>Acetobacterales</taxon>
        <taxon>Acidocellaceae</taxon>
        <taxon>Acidiphilium</taxon>
    </lineage>
</organism>
<evidence type="ECO:0000313" key="15">
    <source>
        <dbReference type="Proteomes" id="UP000186308"/>
    </source>
</evidence>
<dbReference type="InterPro" id="IPR008927">
    <property type="entry name" value="6-PGluconate_DH-like_C_sf"/>
</dbReference>
<dbReference type="SUPFAM" id="SSF48179">
    <property type="entry name" value="6-phosphogluconate dehydrogenase C-terminal domain-like"/>
    <property type="match status" value="1"/>
</dbReference>
<keyword evidence="15" id="KW-1185">Reference proteome</keyword>
<dbReference type="PANTHER" id="PTHR21708">
    <property type="entry name" value="PROBABLE 2-DEHYDROPANTOATE 2-REDUCTASE"/>
    <property type="match status" value="1"/>
</dbReference>
<dbReference type="EC" id="1.1.1.169" evidence="4 11"/>
<keyword evidence="7 11" id="KW-0521">NADP</keyword>
<evidence type="ECO:0000256" key="10">
    <source>
        <dbReference type="ARBA" id="ARBA00048793"/>
    </source>
</evidence>
<comment type="pathway">
    <text evidence="2 11">Cofactor biosynthesis; (R)-pantothenate biosynthesis; (R)-pantoate from 3-methyl-2-oxobutanoate: step 2/2.</text>
</comment>
<comment type="catalytic activity">
    <reaction evidence="10 11">
        <text>(R)-pantoate + NADP(+) = 2-dehydropantoate + NADPH + H(+)</text>
        <dbReference type="Rhea" id="RHEA:16233"/>
        <dbReference type="ChEBI" id="CHEBI:11561"/>
        <dbReference type="ChEBI" id="CHEBI:15378"/>
        <dbReference type="ChEBI" id="CHEBI:15980"/>
        <dbReference type="ChEBI" id="CHEBI:57783"/>
        <dbReference type="ChEBI" id="CHEBI:58349"/>
        <dbReference type="EC" id="1.1.1.169"/>
    </reaction>
</comment>
<keyword evidence="8 11" id="KW-0560">Oxidoreductase</keyword>
<name>A0A8G2FG30_ACIRU</name>
<dbReference type="Proteomes" id="UP000186308">
    <property type="component" value="Unassembled WGS sequence"/>
</dbReference>